<protein>
    <submittedName>
        <fullName evidence="2">Uncharacterized protein</fullName>
    </submittedName>
</protein>
<gene>
    <name evidence="2" type="ORF">EVAR_65384_1</name>
</gene>
<comment type="caution">
    <text evidence="2">The sequence shown here is derived from an EMBL/GenBank/DDBJ whole genome shotgun (WGS) entry which is preliminary data.</text>
</comment>
<evidence type="ECO:0000313" key="3">
    <source>
        <dbReference type="Proteomes" id="UP000299102"/>
    </source>
</evidence>
<dbReference type="AlphaFoldDB" id="A0A4C1ZUP7"/>
<dbReference type="Proteomes" id="UP000299102">
    <property type="component" value="Unassembled WGS sequence"/>
</dbReference>
<keyword evidence="3" id="KW-1185">Reference proteome</keyword>
<name>A0A4C1ZUP7_EUMVA</name>
<feature type="region of interest" description="Disordered" evidence="1">
    <location>
        <begin position="1"/>
        <end position="71"/>
    </location>
</feature>
<organism evidence="2 3">
    <name type="scientific">Eumeta variegata</name>
    <name type="common">Bagworm moth</name>
    <name type="synonym">Eumeta japonica</name>
    <dbReference type="NCBI Taxonomy" id="151549"/>
    <lineage>
        <taxon>Eukaryota</taxon>
        <taxon>Metazoa</taxon>
        <taxon>Ecdysozoa</taxon>
        <taxon>Arthropoda</taxon>
        <taxon>Hexapoda</taxon>
        <taxon>Insecta</taxon>
        <taxon>Pterygota</taxon>
        <taxon>Neoptera</taxon>
        <taxon>Endopterygota</taxon>
        <taxon>Lepidoptera</taxon>
        <taxon>Glossata</taxon>
        <taxon>Ditrysia</taxon>
        <taxon>Tineoidea</taxon>
        <taxon>Psychidae</taxon>
        <taxon>Oiketicinae</taxon>
        <taxon>Eumeta</taxon>
    </lineage>
</organism>
<sequence>MPALKVIRLGGGRHGGRTTNVGVDSKKIGYDTEIDRQADNRQTRDLLCEGPEFSSDRRGKQSAPDGAARERRRRVYASLYLHGALHRVPGLAQLVNYIDMTHKNQNSKLDHE</sequence>
<dbReference type="EMBL" id="BGZK01002288">
    <property type="protein sequence ID" value="GBP92601.1"/>
    <property type="molecule type" value="Genomic_DNA"/>
</dbReference>
<evidence type="ECO:0000313" key="2">
    <source>
        <dbReference type="EMBL" id="GBP92601.1"/>
    </source>
</evidence>
<accession>A0A4C1ZUP7</accession>
<reference evidence="2 3" key="1">
    <citation type="journal article" date="2019" name="Commun. Biol.">
        <title>The bagworm genome reveals a unique fibroin gene that provides high tensile strength.</title>
        <authorList>
            <person name="Kono N."/>
            <person name="Nakamura H."/>
            <person name="Ohtoshi R."/>
            <person name="Tomita M."/>
            <person name="Numata K."/>
            <person name="Arakawa K."/>
        </authorList>
    </citation>
    <scope>NUCLEOTIDE SEQUENCE [LARGE SCALE GENOMIC DNA]</scope>
</reference>
<proteinExistence type="predicted"/>
<evidence type="ECO:0000256" key="1">
    <source>
        <dbReference type="SAM" id="MobiDB-lite"/>
    </source>
</evidence>
<feature type="compositionally biased region" description="Basic and acidic residues" evidence="1">
    <location>
        <begin position="24"/>
        <end position="47"/>
    </location>
</feature>